<dbReference type="AlphaFoldDB" id="X1RLQ4"/>
<dbReference type="Gene3D" id="3.40.50.300">
    <property type="entry name" value="P-loop containing nucleotide triphosphate hydrolases"/>
    <property type="match status" value="1"/>
</dbReference>
<dbReference type="GO" id="GO:0016887">
    <property type="term" value="F:ATP hydrolysis activity"/>
    <property type="evidence" value="ECO:0007669"/>
    <property type="project" value="InterPro"/>
</dbReference>
<protein>
    <recommendedName>
        <fullName evidence="1">ABC transporter domain-containing protein</fullName>
    </recommendedName>
</protein>
<feature type="non-terminal residue" evidence="2">
    <location>
        <position position="33"/>
    </location>
</feature>
<dbReference type="SUPFAM" id="SSF52540">
    <property type="entry name" value="P-loop containing nucleoside triphosphate hydrolases"/>
    <property type="match status" value="1"/>
</dbReference>
<evidence type="ECO:0000259" key="1">
    <source>
        <dbReference type="Pfam" id="PF00005"/>
    </source>
</evidence>
<dbReference type="Pfam" id="PF00005">
    <property type="entry name" value="ABC_tran"/>
    <property type="match status" value="1"/>
</dbReference>
<reference evidence="2" key="1">
    <citation type="journal article" date="2014" name="Front. Microbiol.">
        <title>High frequency of phylogenetically diverse reductive dehalogenase-homologous genes in deep subseafloor sedimentary metagenomes.</title>
        <authorList>
            <person name="Kawai M."/>
            <person name="Futagami T."/>
            <person name="Toyoda A."/>
            <person name="Takaki Y."/>
            <person name="Nishi S."/>
            <person name="Hori S."/>
            <person name="Arai W."/>
            <person name="Tsubouchi T."/>
            <person name="Morono Y."/>
            <person name="Uchiyama I."/>
            <person name="Ito T."/>
            <person name="Fujiyama A."/>
            <person name="Inagaki F."/>
            <person name="Takami H."/>
        </authorList>
    </citation>
    <scope>NUCLEOTIDE SEQUENCE</scope>
    <source>
        <strain evidence="2">Expedition CK06-06</strain>
    </source>
</reference>
<dbReference type="InterPro" id="IPR027417">
    <property type="entry name" value="P-loop_NTPase"/>
</dbReference>
<name>X1RLQ4_9ZZZZ</name>
<gene>
    <name evidence="2" type="ORF">S06H3_67109</name>
</gene>
<dbReference type="EMBL" id="BARV01046229">
    <property type="protein sequence ID" value="GAI64100.1"/>
    <property type="molecule type" value="Genomic_DNA"/>
</dbReference>
<feature type="domain" description="ABC transporter" evidence="1">
    <location>
        <begin position="1"/>
        <end position="32"/>
    </location>
</feature>
<dbReference type="GO" id="GO:0005524">
    <property type="term" value="F:ATP binding"/>
    <property type="evidence" value="ECO:0007669"/>
    <property type="project" value="InterPro"/>
</dbReference>
<dbReference type="InterPro" id="IPR003439">
    <property type="entry name" value="ABC_transporter-like_ATP-bd"/>
</dbReference>
<feature type="non-terminal residue" evidence="2">
    <location>
        <position position="1"/>
    </location>
</feature>
<evidence type="ECO:0000313" key="2">
    <source>
        <dbReference type="EMBL" id="GAI64100.1"/>
    </source>
</evidence>
<proteinExistence type="predicted"/>
<accession>X1RLQ4</accession>
<comment type="caution">
    <text evidence="2">The sequence shown here is derived from an EMBL/GenBank/DDBJ whole genome shotgun (WGS) entry which is preliminary data.</text>
</comment>
<organism evidence="2">
    <name type="scientific">marine sediment metagenome</name>
    <dbReference type="NCBI Taxonomy" id="412755"/>
    <lineage>
        <taxon>unclassified sequences</taxon>
        <taxon>metagenomes</taxon>
        <taxon>ecological metagenomes</taxon>
    </lineage>
</organism>
<sequence>VVIIGENGSGKTTLVKHFNGLLKPTSGQVWIEN</sequence>